<dbReference type="AlphaFoldDB" id="A0A2P7ZDW9"/>
<organism evidence="3 4">
    <name type="scientific">Elsinoe australis</name>
    <dbReference type="NCBI Taxonomy" id="40998"/>
    <lineage>
        <taxon>Eukaryota</taxon>
        <taxon>Fungi</taxon>
        <taxon>Dikarya</taxon>
        <taxon>Ascomycota</taxon>
        <taxon>Pezizomycotina</taxon>
        <taxon>Dothideomycetes</taxon>
        <taxon>Dothideomycetidae</taxon>
        <taxon>Myriangiales</taxon>
        <taxon>Elsinoaceae</taxon>
        <taxon>Elsinoe</taxon>
    </lineage>
</organism>
<dbReference type="Proteomes" id="UP000243723">
    <property type="component" value="Unassembled WGS sequence"/>
</dbReference>
<evidence type="ECO:0000313" key="3">
    <source>
        <dbReference type="EMBL" id="PSK46408.1"/>
    </source>
</evidence>
<feature type="compositionally biased region" description="Polar residues" evidence="1">
    <location>
        <begin position="119"/>
        <end position="128"/>
    </location>
</feature>
<feature type="signal peptide" evidence="2">
    <location>
        <begin position="1"/>
        <end position="17"/>
    </location>
</feature>
<gene>
    <name evidence="3" type="ORF">B9Z65_5376</name>
</gene>
<protein>
    <submittedName>
        <fullName evidence="3">Uncharacterized protein</fullName>
    </submittedName>
</protein>
<proteinExistence type="predicted"/>
<evidence type="ECO:0000313" key="4">
    <source>
        <dbReference type="Proteomes" id="UP000243723"/>
    </source>
</evidence>
<reference evidence="3 4" key="1">
    <citation type="submission" date="2017-05" db="EMBL/GenBank/DDBJ databases">
        <title>Draft genome sequence of Elsinoe australis.</title>
        <authorList>
            <person name="Cheng Q."/>
        </authorList>
    </citation>
    <scope>NUCLEOTIDE SEQUENCE [LARGE SCALE GENOMIC DNA]</scope>
    <source>
        <strain evidence="3 4">NL1</strain>
    </source>
</reference>
<keyword evidence="2" id="KW-0732">Signal</keyword>
<dbReference type="STRING" id="40998.A0A2P7ZDW9"/>
<feature type="compositionally biased region" description="Low complexity" evidence="1">
    <location>
        <begin position="64"/>
        <end position="118"/>
    </location>
</feature>
<dbReference type="PANTHER" id="PTHR36578:SF1">
    <property type="entry name" value="APPLE DOMAIN-CONTAINING PROTEIN"/>
    <property type="match status" value="1"/>
</dbReference>
<evidence type="ECO:0000256" key="2">
    <source>
        <dbReference type="SAM" id="SignalP"/>
    </source>
</evidence>
<accession>A0A2P7ZDW9</accession>
<dbReference type="EMBL" id="NHZQ01000236">
    <property type="protein sequence ID" value="PSK46408.1"/>
    <property type="molecule type" value="Genomic_DNA"/>
</dbReference>
<feature type="region of interest" description="Disordered" evidence="1">
    <location>
        <begin position="54"/>
        <end position="128"/>
    </location>
</feature>
<dbReference type="PANTHER" id="PTHR36578">
    <property type="entry name" value="CHROMOSOME 15, WHOLE GENOME SHOTGUN SEQUENCE"/>
    <property type="match status" value="1"/>
</dbReference>
<evidence type="ECO:0000256" key="1">
    <source>
        <dbReference type="SAM" id="MobiDB-lite"/>
    </source>
</evidence>
<name>A0A2P7ZDW9_9PEZI</name>
<dbReference type="OrthoDB" id="271448at2759"/>
<keyword evidence="4" id="KW-1185">Reference proteome</keyword>
<feature type="chain" id="PRO_5015135892" evidence="2">
    <location>
        <begin position="18"/>
        <end position="319"/>
    </location>
</feature>
<sequence>MRLSVLAVPAIAILADAAAIAAPEAAAAKSSAVDQPVTLSNRSAAVASVLSSMSSQYSRDHPQTSTAATTTKASGSKKTSAAAGPKKTSTSATTKKVGSTSSKKGSASAKATGSPKTSGSAKVTSASTEIQATTTAGAAAKPTTSASTTSKFVKASKVRRQNVNSACAAQPILYTYTPAAPASTDVIAPLSAFLKDDKLASDASAVATIPGFTSIYSGLLGIAQKPLYYMFYTDMSSYNATACGEICTNTQGCRSFNMYYERSPTLAPATGCPNPSAYTAIRCAFYSTFLKSTDVVNSGQWRKDFGVVVTGSNAYRKVF</sequence>
<comment type="caution">
    <text evidence="3">The sequence shown here is derived from an EMBL/GenBank/DDBJ whole genome shotgun (WGS) entry which is preliminary data.</text>
</comment>